<evidence type="ECO:0000256" key="1">
    <source>
        <dbReference type="ARBA" id="ARBA00004613"/>
    </source>
</evidence>
<feature type="region of interest" description="Disordered" evidence="8">
    <location>
        <begin position="1"/>
        <end position="20"/>
    </location>
</feature>
<evidence type="ECO:0000256" key="3">
    <source>
        <dbReference type="ARBA" id="ARBA00022525"/>
    </source>
</evidence>
<comment type="similarity">
    <text evidence="2">Belongs to the peptidase A1 family.</text>
</comment>
<protein>
    <submittedName>
        <fullName evidence="10">Aspartic proteinase cdr1</fullName>
    </submittedName>
</protein>
<evidence type="ECO:0000256" key="7">
    <source>
        <dbReference type="ARBA" id="ARBA00023180"/>
    </source>
</evidence>
<reference evidence="10" key="1">
    <citation type="submission" date="2020-07" db="EMBL/GenBank/DDBJ databases">
        <title>Ethylene signaling mediates host invasion by parasitic plants.</title>
        <authorList>
            <person name="Yoshida S."/>
        </authorList>
    </citation>
    <scope>NUCLEOTIDE SEQUENCE</scope>
    <source>
        <strain evidence="10">Okayama</strain>
    </source>
</reference>
<dbReference type="Pfam" id="PF14543">
    <property type="entry name" value="TAXi_N"/>
    <property type="match status" value="1"/>
</dbReference>
<dbReference type="Gene3D" id="2.40.70.10">
    <property type="entry name" value="Acid Proteases"/>
    <property type="match status" value="2"/>
</dbReference>
<dbReference type="AlphaFoldDB" id="A0A830BXM7"/>
<dbReference type="InterPro" id="IPR021109">
    <property type="entry name" value="Peptidase_aspartic_dom_sf"/>
</dbReference>
<dbReference type="GO" id="GO:0006508">
    <property type="term" value="P:proteolysis"/>
    <property type="evidence" value="ECO:0007669"/>
    <property type="project" value="UniProtKB-KW"/>
</dbReference>
<dbReference type="InterPro" id="IPR001969">
    <property type="entry name" value="Aspartic_peptidase_AS"/>
</dbReference>
<sequence>MLRRSLKRAQRLNSTARSPERIADTGSDLIWTQCHPCHQGFNQTLPIFNPKTSSTYKKIPCSALRCSSFPETSCSRSRKNCLYSGAYGDGSFTKGELSTDTITLASSPGGENTVSIPNVVLGCGFKNGIKFEGGESGIIGLGGGKVSFVRQLGSGKFSYCLVPFTEKSNSSSKLSFGANAVVSGRGVGSTPIPRKQIDTFYYATLLGISVGNQKLEMYDASSNSTQEGNIIVDSGTTMTILPGDFYAKLKSAMQSRIKLKQIEDPTGVLDLCFHTRDKVRIPDITVHFKGADLKWKQENIFVRLSDVALCLAAQPARDVAIFGNLAQTNFLVGYDLEKRTLSFKPTDCTKH</sequence>
<evidence type="ECO:0000256" key="5">
    <source>
        <dbReference type="ARBA" id="ARBA00022750"/>
    </source>
</evidence>
<proteinExistence type="inferred from homology"/>
<dbReference type="SUPFAM" id="SSF50630">
    <property type="entry name" value="Acid proteases"/>
    <property type="match status" value="1"/>
</dbReference>
<dbReference type="InterPro" id="IPR032861">
    <property type="entry name" value="TAXi_N"/>
</dbReference>
<name>A0A830BXM7_9LAMI</name>
<keyword evidence="6" id="KW-0378">Hydrolase</keyword>
<dbReference type="InterPro" id="IPR033121">
    <property type="entry name" value="PEPTIDASE_A1"/>
</dbReference>
<evidence type="ECO:0000313" key="10">
    <source>
        <dbReference type="EMBL" id="GFP88583.1"/>
    </source>
</evidence>
<evidence type="ECO:0000256" key="4">
    <source>
        <dbReference type="ARBA" id="ARBA00022670"/>
    </source>
</evidence>
<dbReference type="PROSITE" id="PS00141">
    <property type="entry name" value="ASP_PROTEASE"/>
    <property type="match status" value="1"/>
</dbReference>
<dbReference type="GO" id="GO:0005576">
    <property type="term" value="C:extracellular region"/>
    <property type="evidence" value="ECO:0007669"/>
    <property type="project" value="UniProtKB-SubCell"/>
</dbReference>
<evidence type="ECO:0000259" key="9">
    <source>
        <dbReference type="PROSITE" id="PS51767"/>
    </source>
</evidence>
<evidence type="ECO:0000256" key="8">
    <source>
        <dbReference type="SAM" id="MobiDB-lite"/>
    </source>
</evidence>
<dbReference type="PANTHER" id="PTHR47967:SF125">
    <property type="entry name" value="PEPTIDASE A1 DOMAIN-CONTAINING PROTEIN"/>
    <property type="match status" value="1"/>
</dbReference>
<dbReference type="InterPro" id="IPR034161">
    <property type="entry name" value="Pepsin-like_plant"/>
</dbReference>
<accession>A0A830BXM7</accession>
<comment type="caution">
    <text evidence="10">The sequence shown here is derived from an EMBL/GenBank/DDBJ whole genome shotgun (WGS) entry which is preliminary data.</text>
</comment>
<dbReference type="OrthoDB" id="2747330at2759"/>
<dbReference type="GO" id="GO:0004190">
    <property type="term" value="F:aspartic-type endopeptidase activity"/>
    <property type="evidence" value="ECO:0007669"/>
    <property type="project" value="UniProtKB-KW"/>
</dbReference>
<keyword evidence="7" id="KW-0325">Glycoprotein</keyword>
<keyword evidence="5" id="KW-0064">Aspartyl protease</keyword>
<dbReference type="EMBL" id="BMAC01000169">
    <property type="protein sequence ID" value="GFP88583.1"/>
    <property type="molecule type" value="Genomic_DNA"/>
</dbReference>
<dbReference type="PROSITE" id="PS51767">
    <property type="entry name" value="PEPTIDASE_A1"/>
    <property type="match status" value="1"/>
</dbReference>
<evidence type="ECO:0000313" key="11">
    <source>
        <dbReference type="Proteomes" id="UP000653305"/>
    </source>
</evidence>
<feature type="compositionally biased region" description="Basic residues" evidence="8">
    <location>
        <begin position="1"/>
        <end position="10"/>
    </location>
</feature>
<dbReference type="Proteomes" id="UP000653305">
    <property type="component" value="Unassembled WGS sequence"/>
</dbReference>
<gene>
    <name evidence="10" type="ORF">PHJA_001002000</name>
</gene>
<evidence type="ECO:0000256" key="6">
    <source>
        <dbReference type="ARBA" id="ARBA00022801"/>
    </source>
</evidence>
<dbReference type="InterPro" id="IPR032799">
    <property type="entry name" value="TAXi_C"/>
</dbReference>
<dbReference type="Pfam" id="PF14541">
    <property type="entry name" value="TAXi_C"/>
    <property type="match status" value="1"/>
</dbReference>
<keyword evidence="3" id="KW-0964">Secreted</keyword>
<keyword evidence="11" id="KW-1185">Reference proteome</keyword>
<dbReference type="CDD" id="cd05476">
    <property type="entry name" value="pepsin_A_like_plant"/>
    <property type="match status" value="1"/>
</dbReference>
<evidence type="ECO:0000256" key="2">
    <source>
        <dbReference type="ARBA" id="ARBA00007447"/>
    </source>
</evidence>
<dbReference type="PANTHER" id="PTHR47967">
    <property type="entry name" value="OS07G0603500 PROTEIN-RELATED"/>
    <property type="match status" value="1"/>
</dbReference>
<feature type="domain" description="Peptidase A1" evidence="9">
    <location>
        <begin position="6"/>
        <end position="344"/>
    </location>
</feature>
<organism evidence="10 11">
    <name type="scientific">Phtheirospermum japonicum</name>
    <dbReference type="NCBI Taxonomy" id="374723"/>
    <lineage>
        <taxon>Eukaryota</taxon>
        <taxon>Viridiplantae</taxon>
        <taxon>Streptophyta</taxon>
        <taxon>Embryophyta</taxon>
        <taxon>Tracheophyta</taxon>
        <taxon>Spermatophyta</taxon>
        <taxon>Magnoliopsida</taxon>
        <taxon>eudicotyledons</taxon>
        <taxon>Gunneridae</taxon>
        <taxon>Pentapetalae</taxon>
        <taxon>asterids</taxon>
        <taxon>lamiids</taxon>
        <taxon>Lamiales</taxon>
        <taxon>Orobanchaceae</taxon>
        <taxon>Orobanchaceae incertae sedis</taxon>
        <taxon>Phtheirospermum</taxon>
    </lineage>
</organism>
<keyword evidence="4" id="KW-0645">Protease</keyword>
<dbReference type="InterPro" id="IPR051708">
    <property type="entry name" value="Plant_Aspart_Prot_A1"/>
</dbReference>
<dbReference type="FunFam" id="2.40.70.10:FF:000050">
    <property type="entry name" value="Aspartic proteinase CDR1"/>
    <property type="match status" value="1"/>
</dbReference>
<comment type="subcellular location">
    <subcellularLocation>
        <location evidence="1">Secreted</location>
    </subcellularLocation>
</comment>